<proteinExistence type="predicted"/>
<sequence>MDEHRAGTDGHGQVALLGLYRSSGHTDHQCFDDLYRCSHRGMPITGSPLLCQCDSSDPLCLRD</sequence>
<dbReference type="EMBL" id="CATNWA010018219">
    <property type="protein sequence ID" value="CAI9606029.1"/>
    <property type="molecule type" value="Genomic_DNA"/>
</dbReference>
<reference evidence="1" key="1">
    <citation type="submission" date="2023-05" db="EMBL/GenBank/DDBJ databases">
        <authorList>
            <person name="Stuckert A."/>
        </authorList>
    </citation>
    <scope>NUCLEOTIDE SEQUENCE</scope>
</reference>
<keyword evidence="2" id="KW-1185">Reference proteome</keyword>
<dbReference type="Proteomes" id="UP001162483">
    <property type="component" value="Unassembled WGS sequence"/>
</dbReference>
<protein>
    <submittedName>
        <fullName evidence="1">Uncharacterized protein</fullName>
    </submittedName>
</protein>
<comment type="caution">
    <text evidence="1">The sequence shown here is derived from an EMBL/GenBank/DDBJ whole genome shotgun (WGS) entry which is preliminary data.</text>
</comment>
<organism evidence="1 2">
    <name type="scientific">Staurois parvus</name>
    <dbReference type="NCBI Taxonomy" id="386267"/>
    <lineage>
        <taxon>Eukaryota</taxon>
        <taxon>Metazoa</taxon>
        <taxon>Chordata</taxon>
        <taxon>Craniata</taxon>
        <taxon>Vertebrata</taxon>
        <taxon>Euteleostomi</taxon>
        <taxon>Amphibia</taxon>
        <taxon>Batrachia</taxon>
        <taxon>Anura</taxon>
        <taxon>Neobatrachia</taxon>
        <taxon>Ranoidea</taxon>
        <taxon>Ranidae</taxon>
        <taxon>Staurois</taxon>
    </lineage>
</organism>
<feature type="non-terminal residue" evidence="1">
    <location>
        <position position="63"/>
    </location>
</feature>
<gene>
    <name evidence="1" type="ORF">SPARVUS_LOCUS13711312</name>
</gene>
<evidence type="ECO:0000313" key="2">
    <source>
        <dbReference type="Proteomes" id="UP001162483"/>
    </source>
</evidence>
<evidence type="ECO:0000313" key="1">
    <source>
        <dbReference type="EMBL" id="CAI9606029.1"/>
    </source>
</evidence>
<accession>A0ABN9G9H9</accession>
<name>A0ABN9G9H9_9NEOB</name>